<feature type="transmembrane region" description="Helical" evidence="8">
    <location>
        <begin position="264"/>
        <end position="286"/>
    </location>
</feature>
<evidence type="ECO:0000313" key="10">
    <source>
        <dbReference type="EMBL" id="MCI0754076.1"/>
    </source>
</evidence>
<dbReference type="InterPro" id="IPR036259">
    <property type="entry name" value="MFS_trans_sf"/>
</dbReference>
<feature type="transmembrane region" description="Helical" evidence="8">
    <location>
        <begin position="230"/>
        <end position="249"/>
    </location>
</feature>
<sequence length="409" mass="43342">MADRRHASSRDIPFIRRGTAEFRRTNLAFLCAGFATFALLYCVQPLLPAFAAAFGVSPATSSLSLSLPTAVMACCLLVAGALSETLGRKPMMVASVLFSAVLTLGCSLAPGWEALLTLRVLLGIALSGLPAIAMAYITEEMEPSASGFAMGLYISGTAAGGMAGRVITGLLLDWGSWHWAMGAIGLLGLAAAVTFWWALPPSRHFEPRPLALGGLLANYTLHLRDAGLRWLFLEGFLFMGSFVTLYNYIGFRLIAPPFDLGQSAVALVFTLYIVGIGASTLVGWLADRYGRRTMLWSMALLMLAGLGLTLPPSLPLTVGGIAAMTFGFFGAHSLASSWVGRRAQSARAQASSLYLFAYYMGASIMGVAGGWVWARAGWTGIGWMLGGTLTLALLVAVLRLARLRPAGRG</sequence>
<keyword evidence="5 8" id="KW-0812">Transmembrane</keyword>
<feature type="transmembrane region" description="Helical" evidence="8">
    <location>
        <begin position="59"/>
        <end position="79"/>
    </location>
</feature>
<dbReference type="InterPro" id="IPR005829">
    <property type="entry name" value="Sugar_transporter_CS"/>
</dbReference>
<comment type="caution">
    <text evidence="10">The sequence shown here is derived from an EMBL/GenBank/DDBJ whole genome shotgun (WGS) entry which is preliminary data.</text>
</comment>
<keyword evidence="11" id="KW-1185">Reference proteome</keyword>
<feature type="transmembrane region" description="Helical" evidence="8">
    <location>
        <begin position="177"/>
        <end position="199"/>
    </location>
</feature>
<keyword evidence="4" id="KW-1003">Cell membrane</keyword>
<evidence type="ECO:0000256" key="1">
    <source>
        <dbReference type="ARBA" id="ARBA00004651"/>
    </source>
</evidence>
<feature type="transmembrane region" description="Helical" evidence="8">
    <location>
        <begin position="380"/>
        <end position="401"/>
    </location>
</feature>
<dbReference type="Gene3D" id="1.20.1250.20">
    <property type="entry name" value="MFS general substrate transporter like domains"/>
    <property type="match status" value="1"/>
</dbReference>
<evidence type="ECO:0000259" key="9">
    <source>
        <dbReference type="PROSITE" id="PS50850"/>
    </source>
</evidence>
<keyword evidence="7 8" id="KW-0472">Membrane</keyword>
<gene>
    <name evidence="10" type="ORF">MON41_09935</name>
</gene>
<evidence type="ECO:0000256" key="8">
    <source>
        <dbReference type="SAM" id="Phobius"/>
    </source>
</evidence>
<keyword evidence="6 8" id="KW-1133">Transmembrane helix</keyword>
<evidence type="ECO:0000256" key="2">
    <source>
        <dbReference type="ARBA" id="ARBA00008335"/>
    </source>
</evidence>
<dbReference type="InterPro" id="IPR020846">
    <property type="entry name" value="MFS_dom"/>
</dbReference>
<feature type="transmembrane region" description="Helical" evidence="8">
    <location>
        <begin position="352"/>
        <end position="374"/>
    </location>
</feature>
<dbReference type="Proteomes" id="UP001201985">
    <property type="component" value="Unassembled WGS sequence"/>
</dbReference>
<comment type="similarity">
    <text evidence="2">Belongs to the major facilitator superfamily.</text>
</comment>
<dbReference type="PROSITE" id="PS00216">
    <property type="entry name" value="SUGAR_TRANSPORT_1"/>
    <property type="match status" value="1"/>
</dbReference>
<dbReference type="EMBL" id="JALBUU010000004">
    <property type="protein sequence ID" value="MCI0754076.1"/>
    <property type="molecule type" value="Genomic_DNA"/>
</dbReference>
<evidence type="ECO:0000313" key="11">
    <source>
        <dbReference type="Proteomes" id="UP001201985"/>
    </source>
</evidence>
<name>A0ABS9W4G7_9PROT</name>
<accession>A0ABS9W4G7</accession>
<feature type="transmembrane region" description="Helical" evidence="8">
    <location>
        <begin position="118"/>
        <end position="138"/>
    </location>
</feature>
<organism evidence="10 11">
    <name type="scientific">Teichococcus vastitatis</name>
    <dbReference type="NCBI Taxonomy" id="2307076"/>
    <lineage>
        <taxon>Bacteria</taxon>
        <taxon>Pseudomonadati</taxon>
        <taxon>Pseudomonadota</taxon>
        <taxon>Alphaproteobacteria</taxon>
        <taxon>Acetobacterales</taxon>
        <taxon>Roseomonadaceae</taxon>
        <taxon>Roseomonas</taxon>
    </lineage>
</organism>
<feature type="transmembrane region" description="Helical" evidence="8">
    <location>
        <begin position="91"/>
        <end position="112"/>
    </location>
</feature>
<reference evidence="10 11" key="1">
    <citation type="submission" date="2022-03" db="EMBL/GenBank/DDBJ databases">
        <title>Complete genome analysis of Roseomonas KG 17.1 : a prolific producer of plant growth promoters.</title>
        <authorList>
            <person name="Saadouli I."/>
            <person name="Najjari A."/>
            <person name="Mosbah A."/>
            <person name="Ouzari H.I."/>
        </authorList>
    </citation>
    <scope>NUCLEOTIDE SEQUENCE [LARGE SCALE GENOMIC DNA]</scope>
    <source>
        <strain evidence="10 11">KG17-1</strain>
    </source>
</reference>
<dbReference type="RefSeq" id="WP_120005516.1">
    <property type="nucleotide sequence ID" value="NZ_JALBUU010000004.1"/>
</dbReference>
<evidence type="ECO:0000256" key="6">
    <source>
        <dbReference type="ARBA" id="ARBA00022989"/>
    </source>
</evidence>
<dbReference type="PANTHER" id="PTHR43271:SF1">
    <property type="entry name" value="INNER MEMBRANE TRANSPORT PROTEIN YNFM"/>
    <property type="match status" value="1"/>
</dbReference>
<evidence type="ECO:0000256" key="4">
    <source>
        <dbReference type="ARBA" id="ARBA00022475"/>
    </source>
</evidence>
<evidence type="ECO:0000256" key="5">
    <source>
        <dbReference type="ARBA" id="ARBA00022692"/>
    </source>
</evidence>
<dbReference type="PROSITE" id="PS50850">
    <property type="entry name" value="MFS"/>
    <property type="match status" value="1"/>
</dbReference>
<dbReference type="CDD" id="cd17324">
    <property type="entry name" value="MFS_NepI_like"/>
    <property type="match status" value="1"/>
</dbReference>
<keyword evidence="3" id="KW-0813">Transport</keyword>
<evidence type="ECO:0000256" key="7">
    <source>
        <dbReference type="ARBA" id="ARBA00023136"/>
    </source>
</evidence>
<feature type="transmembrane region" description="Helical" evidence="8">
    <location>
        <begin position="293"/>
        <end position="310"/>
    </location>
</feature>
<protein>
    <submittedName>
        <fullName evidence="10">MFS transporter</fullName>
    </submittedName>
</protein>
<dbReference type="SUPFAM" id="SSF103473">
    <property type="entry name" value="MFS general substrate transporter"/>
    <property type="match status" value="1"/>
</dbReference>
<dbReference type="InterPro" id="IPR011701">
    <property type="entry name" value="MFS"/>
</dbReference>
<proteinExistence type="inferred from homology"/>
<comment type="subcellular location">
    <subcellularLocation>
        <location evidence="1">Cell membrane</location>
        <topology evidence="1">Multi-pass membrane protein</topology>
    </subcellularLocation>
</comment>
<feature type="transmembrane region" description="Helical" evidence="8">
    <location>
        <begin position="316"/>
        <end position="340"/>
    </location>
</feature>
<feature type="transmembrane region" description="Helical" evidence="8">
    <location>
        <begin position="27"/>
        <end position="47"/>
    </location>
</feature>
<feature type="domain" description="Major facilitator superfamily (MFS) profile" evidence="9">
    <location>
        <begin position="21"/>
        <end position="404"/>
    </location>
</feature>
<dbReference type="Pfam" id="PF07690">
    <property type="entry name" value="MFS_1"/>
    <property type="match status" value="1"/>
</dbReference>
<feature type="transmembrane region" description="Helical" evidence="8">
    <location>
        <begin position="150"/>
        <end position="171"/>
    </location>
</feature>
<dbReference type="PANTHER" id="PTHR43271">
    <property type="entry name" value="BLL2771 PROTEIN"/>
    <property type="match status" value="1"/>
</dbReference>
<evidence type="ECO:0000256" key="3">
    <source>
        <dbReference type="ARBA" id="ARBA00022448"/>
    </source>
</evidence>